<evidence type="ECO:0000313" key="3">
    <source>
        <dbReference type="EMBL" id="KAF8869632.1"/>
    </source>
</evidence>
<sequence>MTTLVHLIYIHGFQGNDTTFQSFPKHLQEYLEARIPQHVDIKIQSSLYPTYKSIKPISNATKNFLEWLSTQPPGPVILLGHSMGGLLAADAATDPSNNPDRYRPKRIVGVIAFDTPYLGMHPHVVITGIASLLPKGDAASVQKKTKSEGAMNQHPQINVVDEKVTDDWEAFKKEGNIHTRTAPYPSTPQSAASHSTLSVASTFSTISTMSSNLTALTGASYSRSTSSSQSSNHTKRFVDHTLAFFAAKSDDKFAKWLRKHSDEPFSAATRWVVEHFQFGICMFDPPGLKSRYSRLVDWEAGGGLWVNYWTTTVPRTQRTHHDHAHQTHAQNVSDVEWTSVERLDNDDALRANGILSTHEIDSLGHSAALGTPSVGNQQLESPQKIFDEEAKEANREKKSARKSKAHRHFVVLPNGLGSVLGGIDKWENVPIAGVEDEVSAHTGLFIPEYNLDYESLVAKVANRVLGWCQCIERQVNFRT</sequence>
<feature type="domain" description="DUF676" evidence="2">
    <location>
        <begin position="8"/>
        <end position="121"/>
    </location>
</feature>
<protein>
    <recommendedName>
        <fullName evidence="2">DUF676 domain-containing protein</fullName>
    </recommendedName>
</protein>
<reference evidence="3" key="1">
    <citation type="submission" date="2020-11" db="EMBL/GenBank/DDBJ databases">
        <authorList>
            <consortium name="DOE Joint Genome Institute"/>
            <person name="Ahrendt S."/>
            <person name="Riley R."/>
            <person name="Andreopoulos W."/>
            <person name="LaButti K."/>
            <person name="Pangilinan J."/>
            <person name="Ruiz-duenas F.J."/>
            <person name="Barrasa J.M."/>
            <person name="Sanchez-Garcia M."/>
            <person name="Camarero S."/>
            <person name="Miyauchi S."/>
            <person name="Serrano A."/>
            <person name="Linde D."/>
            <person name="Babiker R."/>
            <person name="Drula E."/>
            <person name="Ayuso-Fernandez I."/>
            <person name="Pacheco R."/>
            <person name="Padilla G."/>
            <person name="Ferreira P."/>
            <person name="Barriuso J."/>
            <person name="Kellner H."/>
            <person name="Castanera R."/>
            <person name="Alfaro M."/>
            <person name="Ramirez L."/>
            <person name="Pisabarro A.G."/>
            <person name="Kuo A."/>
            <person name="Tritt A."/>
            <person name="Lipzen A."/>
            <person name="He G."/>
            <person name="Yan M."/>
            <person name="Ng V."/>
            <person name="Cullen D."/>
            <person name="Martin F."/>
            <person name="Rosso M.-N."/>
            <person name="Henrissat B."/>
            <person name="Hibbett D."/>
            <person name="Martinez A.T."/>
            <person name="Grigoriev I.V."/>
        </authorList>
    </citation>
    <scope>NUCLEOTIDE SEQUENCE</scope>
    <source>
        <strain evidence="3">AH 44721</strain>
    </source>
</reference>
<dbReference type="OrthoDB" id="3248508at2759"/>
<comment type="caution">
    <text evidence="3">The sequence shown here is derived from an EMBL/GenBank/DDBJ whole genome shotgun (WGS) entry which is preliminary data.</text>
</comment>
<keyword evidence="4" id="KW-1185">Reference proteome</keyword>
<evidence type="ECO:0000259" key="2">
    <source>
        <dbReference type="Pfam" id="PF05057"/>
    </source>
</evidence>
<proteinExistence type="inferred from homology"/>
<evidence type="ECO:0000313" key="4">
    <source>
        <dbReference type="Proteomes" id="UP000724874"/>
    </source>
</evidence>
<comment type="similarity">
    <text evidence="1">Belongs to the putative lipase ROG1 family.</text>
</comment>
<dbReference type="InterPro" id="IPR029058">
    <property type="entry name" value="AB_hydrolase_fold"/>
</dbReference>
<gene>
    <name evidence="3" type="ORF">CPB84DRAFT_1914865</name>
</gene>
<organism evidence="3 4">
    <name type="scientific">Gymnopilus junonius</name>
    <name type="common">Spectacular rustgill mushroom</name>
    <name type="synonym">Gymnopilus spectabilis subsp. junonius</name>
    <dbReference type="NCBI Taxonomy" id="109634"/>
    <lineage>
        <taxon>Eukaryota</taxon>
        <taxon>Fungi</taxon>
        <taxon>Dikarya</taxon>
        <taxon>Basidiomycota</taxon>
        <taxon>Agaricomycotina</taxon>
        <taxon>Agaricomycetes</taxon>
        <taxon>Agaricomycetidae</taxon>
        <taxon>Agaricales</taxon>
        <taxon>Agaricineae</taxon>
        <taxon>Hymenogastraceae</taxon>
        <taxon>Gymnopilus</taxon>
    </lineage>
</organism>
<dbReference type="Pfam" id="PF05057">
    <property type="entry name" value="DUF676"/>
    <property type="match status" value="1"/>
</dbReference>
<dbReference type="AlphaFoldDB" id="A0A9P5N9D9"/>
<dbReference type="PANTHER" id="PTHR47842">
    <property type="entry name" value="EXPRESSED PROTEIN"/>
    <property type="match status" value="1"/>
</dbReference>
<dbReference type="InterPro" id="IPR007751">
    <property type="entry name" value="DUF676_lipase-like"/>
</dbReference>
<dbReference type="SUPFAM" id="SSF53474">
    <property type="entry name" value="alpha/beta-Hydrolases"/>
    <property type="match status" value="1"/>
</dbReference>
<dbReference type="EMBL" id="JADNYJ010000418">
    <property type="protein sequence ID" value="KAF8869632.1"/>
    <property type="molecule type" value="Genomic_DNA"/>
</dbReference>
<dbReference type="Gene3D" id="3.40.50.1820">
    <property type="entry name" value="alpha/beta hydrolase"/>
    <property type="match status" value="1"/>
</dbReference>
<evidence type="ECO:0000256" key="1">
    <source>
        <dbReference type="ARBA" id="ARBA00007920"/>
    </source>
</evidence>
<dbReference type="PANTHER" id="PTHR47842:SF3">
    <property type="entry name" value="DUF676 DOMAIN-CONTAINING PROTEIN"/>
    <property type="match status" value="1"/>
</dbReference>
<accession>A0A9P5N9D9</accession>
<dbReference type="Proteomes" id="UP000724874">
    <property type="component" value="Unassembled WGS sequence"/>
</dbReference>
<name>A0A9P5N9D9_GYMJU</name>